<dbReference type="InterPro" id="IPR010985">
    <property type="entry name" value="Ribbon_hlx_hlx"/>
</dbReference>
<organism evidence="1 2">
    <name type="scientific">Pseudazoarcus pumilus</name>
    <dbReference type="NCBI Taxonomy" id="2067960"/>
    <lineage>
        <taxon>Bacteria</taxon>
        <taxon>Pseudomonadati</taxon>
        <taxon>Pseudomonadota</taxon>
        <taxon>Betaproteobacteria</taxon>
        <taxon>Rhodocyclales</taxon>
        <taxon>Zoogloeaceae</taxon>
        <taxon>Pseudazoarcus</taxon>
    </lineage>
</organism>
<reference evidence="1 2" key="1">
    <citation type="submission" date="2018-01" db="EMBL/GenBank/DDBJ databases">
        <authorList>
            <person name="Fu G.-Y."/>
        </authorList>
    </citation>
    <scope>NUCLEOTIDE SEQUENCE [LARGE SCALE GENOMIC DNA]</scope>
    <source>
        <strain evidence="1 2">SY39</strain>
    </source>
</reference>
<keyword evidence="2" id="KW-1185">Reference proteome</keyword>
<dbReference type="GO" id="GO:0006355">
    <property type="term" value="P:regulation of DNA-templated transcription"/>
    <property type="evidence" value="ECO:0007669"/>
    <property type="project" value="InterPro"/>
</dbReference>
<gene>
    <name evidence="1" type="ORF">C0099_05590</name>
</gene>
<sequence>MSSTTTIRLTEDLKQRVTQISQRGSTTAHGFILEAITEKVEREERRAAFDGEACARLAKLVENGESIPWDDMKRHLAARLAGTDATPPVPRKLR</sequence>
<dbReference type="RefSeq" id="WP_102248395.1">
    <property type="nucleotide sequence ID" value="NZ_CP025682.1"/>
</dbReference>
<evidence type="ECO:0000313" key="1">
    <source>
        <dbReference type="EMBL" id="AUN96356.1"/>
    </source>
</evidence>
<accession>A0A2I6SAS0</accession>
<evidence type="ECO:0000313" key="2">
    <source>
        <dbReference type="Proteomes" id="UP000242205"/>
    </source>
</evidence>
<name>A0A2I6SAS0_9RHOO</name>
<dbReference type="Proteomes" id="UP000242205">
    <property type="component" value="Chromosome"/>
</dbReference>
<protein>
    <submittedName>
        <fullName evidence="1">CopG family transcriptional regulator</fullName>
    </submittedName>
</protein>
<dbReference type="OrthoDB" id="7062343at2"/>
<dbReference type="KEGG" id="atw:C0099_05590"/>
<dbReference type="SUPFAM" id="SSF47598">
    <property type="entry name" value="Ribbon-helix-helix"/>
    <property type="match status" value="1"/>
</dbReference>
<dbReference type="AlphaFoldDB" id="A0A2I6SAS0"/>
<proteinExistence type="predicted"/>
<dbReference type="EMBL" id="CP025682">
    <property type="protein sequence ID" value="AUN96356.1"/>
    <property type="molecule type" value="Genomic_DNA"/>
</dbReference>